<feature type="region of interest" description="Disordered" evidence="1">
    <location>
        <begin position="134"/>
        <end position="195"/>
    </location>
</feature>
<sequence>MTTQNASTGFFDLHITGLGYLNRIREVTPKRGNAFWACDIAALTGAADDVSYTRFDCRVSGREAERLVKRCEQAVNMDKKVLIGFRLGDLWTDTFVYQKGKRQGETGVSLKARLLFVSWIKINGDMVYQAPRRDDVQTAAQPQGDQQQHCDDHPVPQAEPQMATDTVSEPDSAPNGYAAAHSGDAAGSFDSPAIP</sequence>
<evidence type="ECO:0000313" key="2">
    <source>
        <dbReference type="EMBL" id="RCV86948.1"/>
    </source>
</evidence>
<keyword evidence="3" id="KW-1185">Reference proteome</keyword>
<feature type="compositionally biased region" description="Low complexity" evidence="1">
    <location>
        <begin position="137"/>
        <end position="147"/>
    </location>
</feature>
<protein>
    <submittedName>
        <fullName evidence="2">DUF3577 domain-containing protein</fullName>
    </submittedName>
</protein>
<name>A0A368TQQ8_9GAMM</name>
<evidence type="ECO:0000256" key="1">
    <source>
        <dbReference type="SAM" id="MobiDB-lite"/>
    </source>
</evidence>
<dbReference type="Pfam" id="PF12101">
    <property type="entry name" value="DUF3577"/>
    <property type="match status" value="1"/>
</dbReference>
<accession>A0A368TQQ8</accession>
<dbReference type="AlphaFoldDB" id="A0A368TQQ8"/>
<organism evidence="2 3">
    <name type="scientific">Billgrantia montanilacus</name>
    <dbReference type="NCBI Taxonomy" id="2282305"/>
    <lineage>
        <taxon>Bacteria</taxon>
        <taxon>Pseudomonadati</taxon>
        <taxon>Pseudomonadota</taxon>
        <taxon>Gammaproteobacteria</taxon>
        <taxon>Oceanospirillales</taxon>
        <taxon>Halomonadaceae</taxon>
        <taxon>Billgrantia</taxon>
    </lineage>
</organism>
<dbReference type="NCBIfam" id="NF040584">
    <property type="entry name" value="STY4534_fam"/>
    <property type="match status" value="1"/>
</dbReference>
<dbReference type="RefSeq" id="WP_114480574.1">
    <property type="nucleotide sequence ID" value="NZ_QPII01000019.1"/>
</dbReference>
<dbReference type="Proteomes" id="UP000252405">
    <property type="component" value="Unassembled WGS sequence"/>
</dbReference>
<gene>
    <name evidence="2" type="ORF">DU505_19160</name>
</gene>
<evidence type="ECO:0000313" key="3">
    <source>
        <dbReference type="Proteomes" id="UP000252405"/>
    </source>
</evidence>
<proteinExistence type="predicted"/>
<dbReference type="OrthoDB" id="6402776at2"/>
<dbReference type="InterPro" id="IPR021960">
    <property type="entry name" value="DUF3577"/>
</dbReference>
<reference evidence="2 3" key="1">
    <citation type="submission" date="2018-07" db="EMBL/GenBank/DDBJ databases">
        <title>Halomonas montanilacus sp. nov., isolated from Lake Pengyan on Tibetan Plateau.</title>
        <authorList>
            <person name="Lu H."/>
            <person name="Xing P."/>
            <person name="Wu Q."/>
        </authorList>
    </citation>
    <scope>NUCLEOTIDE SEQUENCE [LARGE SCALE GENOMIC DNA]</scope>
    <source>
        <strain evidence="2 3">PYC7W</strain>
    </source>
</reference>
<dbReference type="EMBL" id="QPII01000019">
    <property type="protein sequence ID" value="RCV86948.1"/>
    <property type="molecule type" value="Genomic_DNA"/>
</dbReference>
<comment type="caution">
    <text evidence="2">The sequence shown here is derived from an EMBL/GenBank/DDBJ whole genome shotgun (WGS) entry which is preliminary data.</text>
</comment>